<evidence type="ECO:0000259" key="3">
    <source>
        <dbReference type="Pfam" id="PF05170"/>
    </source>
</evidence>
<dbReference type="InterPro" id="IPR052894">
    <property type="entry name" value="AsmA-related"/>
</dbReference>
<feature type="transmembrane region" description="Helical" evidence="2">
    <location>
        <begin position="18"/>
        <end position="40"/>
    </location>
</feature>
<protein>
    <submittedName>
        <fullName evidence="4">AsmA family protein</fullName>
    </submittedName>
</protein>
<dbReference type="GO" id="GO:0005886">
    <property type="term" value="C:plasma membrane"/>
    <property type="evidence" value="ECO:0007669"/>
    <property type="project" value="TreeGrafter"/>
</dbReference>
<proteinExistence type="predicted"/>
<evidence type="ECO:0000256" key="1">
    <source>
        <dbReference type="SAM" id="MobiDB-lite"/>
    </source>
</evidence>
<accession>A0A246WKT9</accession>
<name>A0A246WKT9_9BURK</name>
<feature type="region of interest" description="Disordered" evidence="1">
    <location>
        <begin position="668"/>
        <end position="693"/>
    </location>
</feature>
<keyword evidence="2" id="KW-0472">Membrane</keyword>
<dbReference type="InterPro" id="IPR007844">
    <property type="entry name" value="AsmA"/>
</dbReference>
<sequence length="693" mass="74458">MLINPHGKTEPMPRPLKIILWLLASLILVIAAAIIFILTFDWNRAKPWINSHVSESIGRQFAINGNLSLHWQRAEPTTPPVTGWSRWVPWPRLQADDITLANPEAFAQSDKMATVQQITFTLNPVPLLVHDISVPTLEIRNPDVSLLRNKDSVNNWTFKTSDSGPSPWNLKLGRLILRQGKLALDDATQKIDIKAEIDTLDPDREKVYGLGWKLKGSFNGAPVAGEGKAGGVLSLQDQSQPYPLQANVKVGKTAIGVRGTLTKPAELAALDLRLSVSGASMGNLYPLTGVLLPETPPFATEGRLVGKIDAKHSEWSYEEFTGKVGASDIGGSLFYNTAGQRPRLDGAITSQLLRFDDLAPLIGADSNTEKANRGAEERQPTDKVLPVKPFSTEAWGALDADVKLTGKRILKEKDLPISDLQAHLILKDKVLTLDPLNFGVAGGNLTSTIRLNGQDKQMKSDMKLSARRLKIQQLYPELASSKTSFGEINGDARLSATGNSVAAMLGSANGEVKTLVSQGAISKFLLEAAGLNVGNVVISKLFGDKEVKLNCLAGDLPVNNGVMQAKTLILDTEDALILVDGTVDMKQEKLDLNVHPKSKGLRIISLRSPLYVKGTFKNPDVGVNAGVLALRAGGAVALGLLAPVTAILPLINVDGEQKADCANLLEEVKKAPQAPPPGKSPAKNSSGKVAPKK</sequence>
<dbReference type="Pfam" id="PF05170">
    <property type="entry name" value="AsmA"/>
    <property type="match status" value="1"/>
</dbReference>
<gene>
    <name evidence="4" type="ORF">CEJ42_21510</name>
</gene>
<evidence type="ECO:0000313" key="4">
    <source>
        <dbReference type="EMBL" id="OWY26937.1"/>
    </source>
</evidence>
<reference evidence="4 5" key="1">
    <citation type="submission" date="2017-06" db="EMBL/GenBank/DDBJ databases">
        <title>Herbaspirillum phytohormonus sp. nov., isolated from the root nodule of Robinia pseudoacacia in lead-zinc mine.</title>
        <authorList>
            <person name="Fan M."/>
            <person name="Lin Y."/>
        </authorList>
    </citation>
    <scope>NUCLEOTIDE SEQUENCE [LARGE SCALE GENOMIC DNA]</scope>
    <source>
        <strain evidence="4 5">HZ10</strain>
    </source>
</reference>
<evidence type="ECO:0000313" key="5">
    <source>
        <dbReference type="Proteomes" id="UP000197596"/>
    </source>
</evidence>
<keyword evidence="2" id="KW-0812">Transmembrane</keyword>
<comment type="caution">
    <text evidence="4">The sequence shown here is derived from an EMBL/GenBank/DDBJ whole genome shotgun (WGS) entry which is preliminary data.</text>
</comment>
<dbReference type="GO" id="GO:0090313">
    <property type="term" value="P:regulation of protein targeting to membrane"/>
    <property type="evidence" value="ECO:0007669"/>
    <property type="project" value="TreeGrafter"/>
</dbReference>
<evidence type="ECO:0000256" key="2">
    <source>
        <dbReference type="SAM" id="Phobius"/>
    </source>
</evidence>
<dbReference type="PANTHER" id="PTHR30441:SF9">
    <property type="entry name" value="ASMA FAMILY PROTEIN YHJG"/>
    <property type="match status" value="1"/>
</dbReference>
<keyword evidence="2" id="KW-1133">Transmembrane helix</keyword>
<dbReference type="Proteomes" id="UP000197596">
    <property type="component" value="Unassembled WGS sequence"/>
</dbReference>
<dbReference type="EMBL" id="NJGU01000014">
    <property type="protein sequence ID" value="OWY26937.1"/>
    <property type="molecule type" value="Genomic_DNA"/>
</dbReference>
<dbReference type="PANTHER" id="PTHR30441">
    <property type="entry name" value="DUF748 DOMAIN-CONTAINING PROTEIN"/>
    <property type="match status" value="1"/>
</dbReference>
<feature type="domain" description="AsmA" evidence="3">
    <location>
        <begin position="12"/>
        <end position="566"/>
    </location>
</feature>
<dbReference type="AlphaFoldDB" id="A0A246WKT9"/>
<organism evidence="4 5">
    <name type="scientific">Herbaspirillum robiniae</name>
    <dbReference type="NCBI Taxonomy" id="2014887"/>
    <lineage>
        <taxon>Bacteria</taxon>
        <taxon>Pseudomonadati</taxon>
        <taxon>Pseudomonadota</taxon>
        <taxon>Betaproteobacteria</taxon>
        <taxon>Burkholderiales</taxon>
        <taxon>Oxalobacteraceae</taxon>
        <taxon>Herbaspirillum</taxon>
    </lineage>
</organism>